<comment type="subunit">
    <text evidence="4">AMPK is a heterotrimer of an alpha catalytic subunit (PRKAA1 or PRKAA2), a beta (PRKAB1 or PRKAB2) and a gamma non-catalytic subunits (PRKAG1, PRKAG2 or PRKAG3). Interacts with FNIP1 and FNIP2.</text>
</comment>
<feature type="region of interest" description="Disordered" evidence="6">
    <location>
        <begin position="369"/>
        <end position="414"/>
    </location>
</feature>
<dbReference type="PANTHER" id="PTHR13780">
    <property type="entry name" value="AMP-ACTIVATED PROTEIN KINASE, GAMMA REGULATORY SUBUNIT"/>
    <property type="match status" value="1"/>
</dbReference>
<evidence type="ECO:0000256" key="6">
    <source>
        <dbReference type="SAM" id="MobiDB-lite"/>
    </source>
</evidence>
<dbReference type="SMART" id="SM00116">
    <property type="entry name" value="CBS"/>
    <property type="match status" value="4"/>
</dbReference>
<dbReference type="EMBL" id="CAXLJL010000845">
    <property type="protein sequence ID" value="CAL5141307.1"/>
    <property type="molecule type" value="Genomic_DNA"/>
</dbReference>
<keyword evidence="2" id="KW-0677">Repeat</keyword>
<dbReference type="GO" id="GO:0005737">
    <property type="term" value="C:cytoplasm"/>
    <property type="evidence" value="ECO:0007669"/>
    <property type="project" value="TreeGrafter"/>
</dbReference>
<dbReference type="PROSITE" id="PS51371">
    <property type="entry name" value="CBS"/>
    <property type="match status" value="3"/>
</dbReference>
<evidence type="ECO:0000259" key="7">
    <source>
        <dbReference type="PROSITE" id="PS51371"/>
    </source>
</evidence>
<comment type="caution">
    <text evidence="8">The sequence shown here is derived from an EMBL/GenBank/DDBJ whole genome shotgun (WGS) entry which is preliminary data.</text>
</comment>
<accession>A0AAV2TV71</accession>
<feature type="compositionally biased region" description="Basic and acidic residues" evidence="6">
    <location>
        <begin position="163"/>
        <end position="178"/>
    </location>
</feature>
<dbReference type="InterPro" id="IPR046342">
    <property type="entry name" value="CBS_dom_sf"/>
</dbReference>
<dbReference type="Pfam" id="PF00571">
    <property type="entry name" value="CBS"/>
    <property type="match status" value="2"/>
</dbReference>
<feature type="region of interest" description="Disordered" evidence="6">
    <location>
        <begin position="465"/>
        <end position="536"/>
    </location>
</feature>
<feature type="compositionally biased region" description="Polar residues" evidence="6">
    <location>
        <begin position="1226"/>
        <end position="1239"/>
    </location>
</feature>
<dbReference type="SUPFAM" id="SSF54631">
    <property type="entry name" value="CBS-domain pair"/>
    <property type="match status" value="2"/>
</dbReference>
<feature type="region of interest" description="Disordered" evidence="6">
    <location>
        <begin position="1"/>
        <end position="47"/>
    </location>
</feature>
<feature type="region of interest" description="Disordered" evidence="6">
    <location>
        <begin position="618"/>
        <end position="686"/>
    </location>
</feature>
<organism evidence="8 9">
    <name type="scientific">Calicophoron daubneyi</name>
    <name type="common">Rumen fluke</name>
    <name type="synonym">Paramphistomum daubneyi</name>
    <dbReference type="NCBI Taxonomy" id="300641"/>
    <lineage>
        <taxon>Eukaryota</taxon>
        <taxon>Metazoa</taxon>
        <taxon>Spiralia</taxon>
        <taxon>Lophotrochozoa</taxon>
        <taxon>Platyhelminthes</taxon>
        <taxon>Trematoda</taxon>
        <taxon>Digenea</taxon>
        <taxon>Plagiorchiida</taxon>
        <taxon>Pronocephalata</taxon>
        <taxon>Paramphistomoidea</taxon>
        <taxon>Paramphistomidae</taxon>
        <taxon>Calicophoron</taxon>
    </lineage>
</organism>
<dbReference type="GO" id="GO:0019887">
    <property type="term" value="F:protein kinase regulator activity"/>
    <property type="evidence" value="ECO:0007669"/>
    <property type="project" value="TreeGrafter"/>
</dbReference>
<feature type="compositionally biased region" description="Polar residues" evidence="6">
    <location>
        <begin position="296"/>
        <end position="307"/>
    </location>
</feature>
<dbReference type="GO" id="GO:0005634">
    <property type="term" value="C:nucleus"/>
    <property type="evidence" value="ECO:0007669"/>
    <property type="project" value="TreeGrafter"/>
</dbReference>
<feature type="compositionally biased region" description="Polar residues" evidence="6">
    <location>
        <begin position="380"/>
        <end position="397"/>
    </location>
</feature>
<feature type="compositionally biased region" description="Basic and acidic residues" evidence="6">
    <location>
        <begin position="308"/>
        <end position="326"/>
    </location>
</feature>
<evidence type="ECO:0000256" key="4">
    <source>
        <dbReference type="ARBA" id="ARBA00025878"/>
    </source>
</evidence>
<feature type="domain" description="CBS" evidence="7">
    <location>
        <begin position="1012"/>
        <end position="1073"/>
    </location>
</feature>
<dbReference type="GO" id="GO:0019901">
    <property type="term" value="F:protein kinase binding"/>
    <property type="evidence" value="ECO:0007669"/>
    <property type="project" value="TreeGrafter"/>
</dbReference>
<dbReference type="InterPro" id="IPR000644">
    <property type="entry name" value="CBS_dom"/>
</dbReference>
<dbReference type="AlphaFoldDB" id="A0AAV2TV71"/>
<protein>
    <recommendedName>
        <fullName evidence="7">CBS domain-containing protein</fullName>
    </recommendedName>
</protein>
<feature type="region of interest" description="Disordered" evidence="6">
    <location>
        <begin position="116"/>
        <end position="201"/>
    </location>
</feature>
<feature type="compositionally biased region" description="Low complexity" evidence="6">
    <location>
        <begin position="26"/>
        <end position="41"/>
    </location>
</feature>
<sequence length="1268" mass="139591">MSVGDQSAESAAHQSYQLLSPDEVASTDGSASPSGSQSLSQYDGSQCEEELRSVDDINVGKKKNFIRHFSGRKLRSRLRKLLLYQKSNDSKSNGTSIDALSVPYNGKANRCASADSLPPLYPSSRDITHPARNSIISSGTESVGPVQPKKTGRGSSPTHRGPQRTEDGEKLEHFRDPCYKQTHQLVDKKTPDMGKRNGRIFPNPPKIIITSAHNPPNESDPDSRYVVQIKQYAADDNAVSYWTQRPKKDKYLPYVQPVWGKQPASHSGQKSGPSSSEVPRDLRSTKNRRDSLLKGTESTPRSSTNTITDDRRDSFRDLPVKCDTTEAQRASSSSNAEKESEPLENESTDLDPRAYRTVHSKFRQFLVEGFNTGRSRTKSEYPSNNTHNDSSRGNSMRMNKPEDTNSASSQSKEDLPLHAYTVTGGSTQGTSLLRRLAAYTNLSGTQSDQASIRSGTDSLRRALHGHMGRSHHASEGRSGSVPTPPDYAILPRGSDKSHHHRSPRGMIGRLMSMSSGSGKSTEDIILPDPSKLPREHPCSTIEFTQTRLKDPKRIPQKFQVKSGIDVLRRQRAGSISGTSGDSRNLYANARPFILDHASKSEETLLSIANAKGRRATAFVLTPSTNGRHNSGSEKLSGTQLSIEQEEQEEQPVPNPSDPQGRRHGNHGHHRTKGHHGHHSVRKSHTMTRVTESRRYLMFTKTLPFWTTKQYMEAHGTGMGDAETYALLFRHTTCYELMPESAKLVVLDNQLTISKAFKALIYNGIRAAPIWDSTAQTNVAMLTITDFVHMLYQFWDASDTMEIGDFDRLTIQKWKEVGKTENRNNLSAQNLSSSLKSDTTVELVESKSISNGEVSPPCNPSSHPGSRRSSVSCSTSSSSSSRSSAASLPPTLSDSQEADQQDVSQAEISAASEGDIQSPCYLPSLVHSRTAGAQTPIRFRSVCPESSLYKCLRIMSRFHLHHLPVIDSPHLGSGNVLYILTLHRLLVYMLSQISQLPQPRFLQSSLADLNVGTLTNVTVVTPNTRLAEVLPLFESKQVSALPVVESMASRRLINLVSKYDIIALVSSGSFNNPELTIQDWLNVCRTKGSPTSQHRGRPPVETCLATNNLLFVIERLVSTGFRRLVIVNNTTEYRVDGIVSLFDVLRFAVLSQPRSGHSHPAPPPSVAEVAEEHDEVVSESEDSTHQTKSSSLVRTGTITPKHSLDSGTNRGGTVRHSPDPAPCSGLRCTTGSRQKRNQNPEIKLHHVEDEVCNPLTSHVLMDEGALSSA</sequence>
<proteinExistence type="inferred from homology"/>
<dbReference type="Gene3D" id="3.10.580.10">
    <property type="entry name" value="CBS-domain"/>
    <property type="match status" value="2"/>
</dbReference>
<dbReference type="Proteomes" id="UP001497525">
    <property type="component" value="Unassembled WGS sequence"/>
</dbReference>
<feature type="domain" description="CBS" evidence="7">
    <location>
        <begin position="933"/>
        <end position="995"/>
    </location>
</feature>
<evidence type="ECO:0000313" key="9">
    <source>
        <dbReference type="Proteomes" id="UP001497525"/>
    </source>
</evidence>
<feature type="compositionally biased region" description="Polar residues" evidence="6">
    <location>
        <begin position="621"/>
        <end position="642"/>
    </location>
</feature>
<feature type="region of interest" description="Disordered" evidence="6">
    <location>
        <begin position="1152"/>
        <end position="1239"/>
    </location>
</feature>
<dbReference type="GO" id="GO:0016208">
    <property type="term" value="F:AMP binding"/>
    <property type="evidence" value="ECO:0007669"/>
    <property type="project" value="TreeGrafter"/>
</dbReference>
<name>A0AAV2TV71_CALDB</name>
<evidence type="ECO:0000256" key="1">
    <source>
        <dbReference type="ARBA" id="ARBA00006750"/>
    </source>
</evidence>
<feature type="compositionally biased region" description="Basic residues" evidence="6">
    <location>
        <begin position="661"/>
        <end position="685"/>
    </location>
</feature>
<evidence type="ECO:0000256" key="2">
    <source>
        <dbReference type="ARBA" id="ARBA00022737"/>
    </source>
</evidence>
<dbReference type="PANTHER" id="PTHR13780:SF35">
    <property type="entry name" value="LD22662P"/>
    <property type="match status" value="1"/>
</dbReference>
<feature type="compositionally biased region" description="Acidic residues" evidence="6">
    <location>
        <begin position="1168"/>
        <end position="1180"/>
    </location>
</feature>
<feature type="region of interest" description="Disordered" evidence="6">
    <location>
        <begin position="844"/>
        <end position="910"/>
    </location>
</feature>
<reference evidence="8" key="1">
    <citation type="submission" date="2024-06" db="EMBL/GenBank/DDBJ databases">
        <authorList>
            <person name="Liu X."/>
            <person name="Lenzi L."/>
            <person name="Haldenby T S."/>
            <person name="Uol C."/>
        </authorList>
    </citation>
    <scope>NUCLEOTIDE SEQUENCE</scope>
</reference>
<feature type="compositionally biased region" description="Polar residues" evidence="6">
    <location>
        <begin position="1"/>
        <end position="18"/>
    </location>
</feature>
<dbReference type="InterPro" id="IPR050511">
    <property type="entry name" value="AMPK_gamma/SDS23_families"/>
</dbReference>
<evidence type="ECO:0000256" key="3">
    <source>
        <dbReference type="ARBA" id="ARBA00023122"/>
    </source>
</evidence>
<feature type="compositionally biased region" description="Polar residues" evidence="6">
    <location>
        <begin position="1185"/>
        <end position="1207"/>
    </location>
</feature>
<evidence type="ECO:0000313" key="8">
    <source>
        <dbReference type="EMBL" id="CAL5141307.1"/>
    </source>
</evidence>
<feature type="compositionally biased region" description="Basic and acidic residues" evidence="6">
    <location>
        <begin position="185"/>
        <end position="195"/>
    </location>
</feature>
<comment type="similarity">
    <text evidence="1">Belongs to the 5'-AMP-activated protein kinase gamma subunit family.</text>
</comment>
<gene>
    <name evidence="8" type="ORF">CDAUBV1_LOCUS16561</name>
</gene>
<dbReference type="GO" id="GO:0031588">
    <property type="term" value="C:nucleotide-activated protein kinase complex"/>
    <property type="evidence" value="ECO:0007669"/>
    <property type="project" value="TreeGrafter"/>
</dbReference>
<feature type="region of interest" description="Disordered" evidence="6">
    <location>
        <begin position="259"/>
        <end position="353"/>
    </location>
</feature>
<keyword evidence="3 5" id="KW-0129">CBS domain</keyword>
<feature type="compositionally biased region" description="Low complexity" evidence="6">
    <location>
        <begin position="265"/>
        <end position="276"/>
    </location>
</feature>
<feature type="compositionally biased region" description="Basic and acidic residues" evidence="6">
    <location>
        <begin position="278"/>
        <end position="292"/>
    </location>
</feature>
<feature type="compositionally biased region" description="Low complexity" evidence="6">
    <location>
        <begin position="859"/>
        <end position="894"/>
    </location>
</feature>
<feature type="domain" description="CBS" evidence="7">
    <location>
        <begin position="1095"/>
        <end position="1155"/>
    </location>
</feature>
<evidence type="ECO:0000256" key="5">
    <source>
        <dbReference type="PROSITE-ProRule" id="PRU00703"/>
    </source>
</evidence>